<dbReference type="PATRIC" id="fig|1003195.11.peg.6172"/>
<dbReference type="eggNOG" id="ENOG5032HC3">
    <property type="taxonomic scope" value="Bacteria"/>
</dbReference>
<dbReference type="Proteomes" id="UP000007842">
    <property type="component" value="Chromosome"/>
</dbReference>
<dbReference type="KEGG" id="scy:SCATT_47330"/>
<proteinExistence type="predicted"/>
<dbReference type="EMBL" id="CP003219">
    <property type="protein sequence ID" value="AEW97104.1"/>
    <property type="molecule type" value="Genomic_DNA"/>
</dbReference>
<keyword evidence="1" id="KW-1133">Transmembrane helix</keyword>
<organism evidence="2 3">
    <name type="scientific">Streptantibioticus cattleyicolor (strain ATCC 35852 / DSM 46488 / JCM 4925 / NBRC 14057 / NRRL 8057)</name>
    <name type="common">Streptomyces cattleya</name>
    <dbReference type="NCBI Taxonomy" id="1003195"/>
    <lineage>
        <taxon>Bacteria</taxon>
        <taxon>Bacillati</taxon>
        <taxon>Actinomycetota</taxon>
        <taxon>Actinomycetes</taxon>
        <taxon>Kitasatosporales</taxon>
        <taxon>Streptomycetaceae</taxon>
        <taxon>Streptantibioticus</taxon>
    </lineage>
</organism>
<feature type="transmembrane region" description="Helical" evidence="1">
    <location>
        <begin position="6"/>
        <end position="24"/>
    </location>
</feature>
<accession>F8JWU5</accession>
<protein>
    <submittedName>
        <fullName evidence="2">Uncharacterized protein</fullName>
    </submittedName>
</protein>
<reference evidence="3" key="1">
    <citation type="submission" date="2011-12" db="EMBL/GenBank/DDBJ databases">
        <title>Complete genome sequence of Streptomyces cattleya strain DSM 46488.</title>
        <authorList>
            <person name="Ou H.-Y."/>
            <person name="Li P."/>
            <person name="Zhao C."/>
            <person name="O'Hagan D."/>
            <person name="Deng Z."/>
        </authorList>
    </citation>
    <scope>NUCLEOTIDE SEQUENCE [LARGE SCALE GENOMIC DNA]</scope>
    <source>
        <strain evidence="3">ATCC 35852 / DSM 46488 / JCM 4925 / NBRC 14057 / NRRL 8057</strain>
    </source>
</reference>
<dbReference type="RefSeq" id="WP_014145443.1">
    <property type="nucleotide sequence ID" value="NC_016111.1"/>
</dbReference>
<gene>
    <name evidence="2" type="ordered locus">SCATT_47330</name>
</gene>
<keyword evidence="1" id="KW-0472">Membrane</keyword>
<sequence>MIYTIVLGIVIVTLGVGTVVYTFWHEGSPLTARRRRGGDVS</sequence>
<dbReference type="AlphaFoldDB" id="F8JWU5"/>
<evidence type="ECO:0000313" key="3">
    <source>
        <dbReference type="Proteomes" id="UP000007842"/>
    </source>
</evidence>
<accession>G8WT81</accession>
<dbReference type="KEGG" id="sct:SCAT_4739"/>
<keyword evidence="3" id="KW-1185">Reference proteome</keyword>
<name>F8JWU5_STREN</name>
<keyword evidence="1" id="KW-0812">Transmembrane</keyword>
<dbReference type="HOGENOM" id="CLU_3277133_0_0_11"/>
<evidence type="ECO:0000256" key="1">
    <source>
        <dbReference type="SAM" id="Phobius"/>
    </source>
</evidence>
<evidence type="ECO:0000313" key="2">
    <source>
        <dbReference type="EMBL" id="AEW97104.1"/>
    </source>
</evidence>